<dbReference type="Pfam" id="PF01535">
    <property type="entry name" value="PPR"/>
    <property type="match status" value="6"/>
</dbReference>
<dbReference type="NCBIfam" id="TIGR00756">
    <property type="entry name" value="PPR"/>
    <property type="match status" value="12"/>
</dbReference>
<dbReference type="PROSITE" id="PS51375">
    <property type="entry name" value="PPR"/>
    <property type="match status" value="15"/>
</dbReference>
<evidence type="ECO:0000256" key="1">
    <source>
        <dbReference type="ARBA" id="ARBA00007626"/>
    </source>
</evidence>
<organism evidence="6 7">
    <name type="scientific">Platanthera zijinensis</name>
    <dbReference type="NCBI Taxonomy" id="2320716"/>
    <lineage>
        <taxon>Eukaryota</taxon>
        <taxon>Viridiplantae</taxon>
        <taxon>Streptophyta</taxon>
        <taxon>Embryophyta</taxon>
        <taxon>Tracheophyta</taxon>
        <taxon>Spermatophyta</taxon>
        <taxon>Magnoliopsida</taxon>
        <taxon>Liliopsida</taxon>
        <taxon>Asparagales</taxon>
        <taxon>Orchidaceae</taxon>
        <taxon>Orchidoideae</taxon>
        <taxon>Orchideae</taxon>
        <taxon>Orchidinae</taxon>
        <taxon>Platanthera</taxon>
    </lineage>
</organism>
<evidence type="ECO:0000256" key="3">
    <source>
        <dbReference type="PROSITE-ProRule" id="PRU00708"/>
    </source>
</evidence>
<comment type="caution">
    <text evidence="6">The sequence shown here is derived from an EMBL/GenBank/DDBJ whole genome shotgun (WGS) entry which is preliminary data.</text>
</comment>
<dbReference type="PANTHER" id="PTHR46128">
    <property type="entry name" value="MITOCHONDRIAL GROUP I INTRON SPLICING FACTOR CCM1"/>
    <property type="match status" value="1"/>
</dbReference>
<dbReference type="Gene3D" id="1.25.40.10">
    <property type="entry name" value="Tetratricopeptide repeat domain"/>
    <property type="match status" value="7"/>
</dbReference>
<feature type="repeat" description="PPR" evidence="3">
    <location>
        <begin position="948"/>
        <end position="982"/>
    </location>
</feature>
<evidence type="ECO:0000256" key="5">
    <source>
        <dbReference type="SAM" id="Phobius"/>
    </source>
</evidence>
<feature type="repeat" description="PPR" evidence="3">
    <location>
        <begin position="842"/>
        <end position="878"/>
    </location>
</feature>
<feature type="repeat" description="PPR" evidence="3">
    <location>
        <begin position="605"/>
        <end position="639"/>
    </location>
</feature>
<feature type="repeat" description="PPR" evidence="3">
    <location>
        <begin position="807"/>
        <end position="841"/>
    </location>
</feature>
<feature type="region of interest" description="Disordered" evidence="4">
    <location>
        <begin position="1"/>
        <end position="29"/>
    </location>
</feature>
<protein>
    <submittedName>
        <fullName evidence="6">Pentatricopeptide repeat-containing protein</fullName>
    </submittedName>
</protein>
<feature type="repeat" description="PPR" evidence="3">
    <location>
        <begin position="570"/>
        <end position="604"/>
    </location>
</feature>
<feature type="repeat" description="PPR" evidence="3">
    <location>
        <begin position="466"/>
        <end position="496"/>
    </location>
</feature>
<feature type="repeat" description="PPR" evidence="3">
    <location>
        <begin position="983"/>
        <end position="1017"/>
    </location>
</feature>
<dbReference type="PANTHER" id="PTHR46128:SF211">
    <property type="entry name" value="PENTACOTRIPEPTIDE-REPEAT REGION OF PRORP DOMAIN-CONTAINING PROTEIN"/>
    <property type="match status" value="1"/>
</dbReference>
<gene>
    <name evidence="6" type="ORF">KSP39_PZI009073</name>
</gene>
<feature type="region of interest" description="Disordered" evidence="4">
    <location>
        <begin position="149"/>
        <end position="169"/>
    </location>
</feature>
<evidence type="ECO:0000313" key="6">
    <source>
        <dbReference type="EMBL" id="KAK8942904.1"/>
    </source>
</evidence>
<accession>A0AAP0BKQ2</accession>
<comment type="similarity">
    <text evidence="1">Belongs to the PPR family. P subfamily.</text>
</comment>
<feature type="repeat" description="PPR" evidence="3">
    <location>
        <begin position="361"/>
        <end position="395"/>
    </location>
</feature>
<dbReference type="Pfam" id="PF13041">
    <property type="entry name" value="PPR_2"/>
    <property type="match status" value="4"/>
</dbReference>
<keyword evidence="5" id="KW-0812">Transmembrane</keyword>
<feature type="repeat" description="PPR" evidence="3">
    <location>
        <begin position="326"/>
        <end position="360"/>
    </location>
</feature>
<feature type="repeat" description="PPR" evidence="3">
    <location>
        <begin position="500"/>
        <end position="534"/>
    </location>
</feature>
<dbReference type="AlphaFoldDB" id="A0AAP0BKQ2"/>
<dbReference type="InterPro" id="IPR002885">
    <property type="entry name" value="PPR_rpt"/>
</dbReference>
<reference evidence="6 7" key="1">
    <citation type="journal article" date="2022" name="Nat. Plants">
        <title>Genomes of leafy and leafless Platanthera orchids illuminate the evolution of mycoheterotrophy.</title>
        <authorList>
            <person name="Li M.H."/>
            <person name="Liu K.W."/>
            <person name="Li Z."/>
            <person name="Lu H.C."/>
            <person name="Ye Q.L."/>
            <person name="Zhang D."/>
            <person name="Wang J.Y."/>
            <person name="Li Y.F."/>
            <person name="Zhong Z.M."/>
            <person name="Liu X."/>
            <person name="Yu X."/>
            <person name="Liu D.K."/>
            <person name="Tu X.D."/>
            <person name="Liu B."/>
            <person name="Hao Y."/>
            <person name="Liao X.Y."/>
            <person name="Jiang Y.T."/>
            <person name="Sun W.H."/>
            <person name="Chen J."/>
            <person name="Chen Y.Q."/>
            <person name="Ai Y."/>
            <person name="Zhai J.W."/>
            <person name="Wu S.S."/>
            <person name="Zhou Z."/>
            <person name="Hsiao Y.Y."/>
            <person name="Wu W.L."/>
            <person name="Chen Y.Y."/>
            <person name="Lin Y.F."/>
            <person name="Hsu J.L."/>
            <person name="Li C.Y."/>
            <person name="Wang Z.W."/>
            <person name="Zhao X."/>
            <person name="Zhong W.Y."/>
            <person name="Ma X.K."/>
            <person name="Ma L."/>
            <person name="Huang J."/>
            <person name="Chen G.Z."/>
            <person name="Huang M.Z."/>
            <person name="Huang L."/>
            <person name="Peng D.H."/>
            <person name="Luo Y.B."/>
            <person name="Zou S.Q."/>
            <person name="Chen S.P."/>
            <person name="Lan S."/>
            <person name="Tsai W.C."/>
            <person name="Van de Peer Y."/>
            <person name="Liu Z.J."/>
        </authorList>
    </citation>
    <scope>NUCLEOTIDE SEQUENCE [LARGE SCALE GENOMIC DNA]</scope>
    <source>
        <strain evidence="6">Lor287</strain>
    </source>
</reference>
<keyword evidence="5" id="KW-1133">Transmembrane helix</keyword>
<feature type="transmembrane region" description="Helical" evidence="5">
    <location>
        <begin position="67"/>
        <end position="91"/>
    </location>
</feature>
<keyword evidence="7" id="KW-1185">Reference proteome</keyword>
<feature type="repeat" description="PPR" evidence="3">
    <location>
        <begin position="913"/>
        <end position="947"/>
    </location>
</feature>
<name>A0AAP0BKQ2_9ASPA</name>
<evidence type="ECO:0000256" key="2">
    <source>
        <dbReference type="ARBA" id="ARBA00022737"/>
    </source>
</evidence>
<dbReference type="InterPro" id="IPR011990">
    <property type="entry name" value="TPR-like_helical_dom_sf"/>
</dbReference>
<keyword evidence="2" id="KW-0677">Repeat</keyword>
<feature type="repeat" description="PPR" evidence="3">
    <location>
        <begin position="1018"/>
        <end position="1052"/>
    </location>
</feature>
<proteinExistence type="inferred from homology"/>
<dbReference type="Pfam" id="PF13812">
    <property type="entry name" value="PPR_3"/>
    <property type="match status" value="1"/>
</dbReference>
<keyword evidence="5" id="KW-0472">Membrane</keyword>
<dbReference type="EMBL" id="JBBWWQ010000007">
    <property type="protein sequence ID" value="KAK8942904.1"/>
    <property type="molecule type" value="Genomic_DNA"/>
</dbReference>
<dbReference type="Proteomes" id="UP001418222">
    <property type="component" value="Unassembled WGS sequence"/>
</dbReference>
<feature type="repeat" description="PPR" evidence="3">
    <location>
        <begin position="1053"/>
        <end position="1087"/>
    </location>
</feature>
<evidence type="ECO:0000256" key="4">
    <source>
        <dbReference type="SAM" id="MobiDB-lite"/>
    </source>
</evidence>
<evidence type="ECO:0000313" key="7">
    <source>
        <dbReference type="Proteomes" id="UP001418222"/>
    </source>
</evidence>
<dbReference type="InterPro" id="IPR050872">
    <property type="entry name" value="PPR_P_subfamily"/>
</dbReference>
<sequence length="1126" mass="128424">MSTCFRYKNSSKTKSKGEGKGGQNRQQPRRLEQWEQDFQVLKAWASLGGRNLAGGMSHTILMRGLEVLLLVNSLVAVLWWRLVAICLLLVLSRNFIVTFGLDNFLQDRSPSIKYSFPIPEAAQDMRNSSKLLSLQCLPRSSAASTGLLFSSGKSSRRHPQRRPSAPPPSLYEKITEIIPVQVLDFNQESSTCTQSVRQNTRESINISQNMEAPKTRPGLLDLEEVSTIVHKVTEIIRAENAQISLENRLDEQAILYTPDIVEKVLKRCFKVGNLALRFFNWIKLQPGFFHTTETYNTIIYIAGEAGEFDLVEKLTKEMDAELCAKDIKTWTILISHYAKAKKIAKALWIFEEMRKSGCVPDSGVYEAILKGLLGSRKVEEALEFYKEMVLKKMKVDIQIYAMLMDCLSFSGDFSNARLVGEDMMKIAELPKTEVHTLMLKSFCVSGKVDEALELFTEMREVDLSVDSTVHEILVKGLCSAGRMDEATNIVDDMKHHLTVDSRIYGLLIDGFLRNGKTWKALDLLHSMSEHSCSPLVSSYTQIIQHLFKSGQYRKACEIYEEMITNGVEIDMVSTTAMVAGHVQNNNISEAWKIFNDMKEKGMVPTWKAYSVFIKELCKASMPNEAFRLLNEMSASKINPTDHIFRLVISSLSRNGEREKARIAEQQCKSFRLNYRESGQLLNLADNQPIHKKDELRICNLPLSSSHDSDVEELCRILSSSSNSDLFAQLLDKSTVNFTPSLVEEVLRRSQRHGRAALQFFSWVGKRPYYTHNTETYNMAIKISGSGKDFKHMRSLYQEMKRKRITVEPNTWTIMISQYGQAGLTEIALNTFKEMKSEGCRPTGSTFKYLIVFLCGKKGRKVEEAIKIFQEMLPSGYMPDKEMVDIFLSSLCESGKFIEARSAVKSICRRGFQSQIGYSMLIKSLCRAGKVEEALILTEEFEELGLKVDQYMYASIVHALLRKGRLEEALDKVEIMKKAGILESVHIKTSLIVHFFKEKKIERAEDILKKMREEGLEPTVITYSALISGYMNMGMISEAWKNYHLMKINGPSPDFKTYSMFIACLCKQKRSEDAFKLILDMLESHIIPSAINFRTVYYGLNREGKQEQARDVLKLKWRLKRERMLTV</sequence>
<feature type="repeat" description="PPR" evidence="3">
    <location>
        <begin position="535"/>
        <end position="569"/>
    </location>
</feature>
<feature type="repeat" description="PPR" evidence="3">
    <location>
        <begin position="431"/>
        <end position="465"/>
    </location>
</feature>